<dbReference type="RefSeq" id="WP_139606401.1">
    <property type="nucleotide sequence ID" value="NZ_VDCQ01000065.1"/>
</dbReference>
<dbReference type="InterPro" id="IPR029068">
    <property type="entry name" value="Glyas_Bleomycin-R_OHBP_Dase"/>
</dbReference>
<dbReference type="InterPro" id="IPR037523">
    <property type="entry name" value="VOC_core"/>
</dbReference>
<name>A0A5C4SZZ5_9BACL</name>
<sequence>MKPSKRAPSVSLIGVVFHHVHDVERMRDFYCSAMGLRELWKSNDGATGLVTRARKGPLFIIDNKQISPDSGIEFSLETDDIESVHRHMRSNGVDAGEIRHFDNSALFHFTDEDGYGLMIWGAKSQKE</sequence>
<proteinExistence type="predicted"/>
<reference evidence="2 3" key="1">
    <citation type="submission" date="2019-05" db="EMBL/GenBank/DDBJ databases">
        <title>We sequenced the genome of Paenibacillus hemerocallicola KCTC 33185 for further insight into its adaptation and study the phylogeny of Paenibacillus.</title>
        <authorList>
            <person name="Narsing Rao M.P."/>
        </authorList>
    </citation>
    <scope>NUCLEOTIDE SEQUENCE [LARGE SCALE GENOMIC DNA]</scope>
    <source>
        <strain evidence="2 3">KCTC 33185</strain>
    </source>
</reference>
<protein>
    <submittedName>
        <fullName evidence="2">VOC family protein</fullName>
    </submittedName>
</protein>
<comment type="caution">
    <text evidence="2">The sequence shown here is derived from an EMBL/GenBank/DDBJ whole genome shotgun (WGS) entry which is preliminary data.</text>
</comment>
<dbReference type="Pfam" id="PF00903">
    <property type="entry name" value="Glyoxalase"/>
    <property type="match status" value="1"/>
</dbReference>
<gene>
    <name evidence="2" type="ORF">FE784_32420</name>
</gene>
<dbReference type="AlphaFoldDB" id="A0A5C4SZZ5"/>
<dbReference type="PROSITE" id="PS51819">
    <property type="entry name" value="VOC"/>
    <property type="match status" value="1"/>
</dbReference>
<evidence type="ECO:0000313" key="2">
    <source>
        <dbReference type="EMBL" id="TNJ62130.1"/>
    </source>
</evidence>
<dbReference type="Gene3D" id="3.10.180.10">
    <property type="entry name" value="2,3-Dihydroxybiphenyl 1,2-Dioxygenase, domain 1"/>
    <property type="match status" value="1"/>
</dbReference>
<dbReference type="EMBL" id="VDCQ01000065">
    <property type="protein sequence ID" value="TNJ62130.1"/>
    <property type="molecule type" value="Genomic_DNA"/>
</dbReference>
<dbReference type="SUPFAM" id="SSF54593">
    <property type="entry name" value="Glyoxalase/Bleomycin resistance protein/Dihydroxybiphenyl dioxygenase"/>
    <property type="match status" value="1"/>
</dbReference>
<feature type="domain" description="VOC" evidence="1">
    <location>
        <begin position="11"/>
        <end position="122"/>
    </location>
</feature>
<evidence type="ECO:0000313" key="3">
    <source>
        <dbReference type="Proteomes" id="UP000307943"/>
    </source>
</evidence>
<dbReference type="Proteomes" id="UP000307943">
    <property type="component" value="Unassembled WGS sequence"/>
</dbReference>
<dbReference type="InterPro" id="IPR004360">
    <property type="entry name" value="Glyas_Fos-R_dOase_dom"/>
</dbReference>
<keyword evidence="3" id="KW-1185">Reference proteome</keyword>
<evidence type="ECO:0000259" key="1">
    <source>
        <dbReference type="PROSITE" id="PS51819"/>
    </source>
</evidence>
<accession>A0A5C4SZZ5</accession>
<organism evidence="2 3">
    <name type="scientific">Paenibacillus hemerocallicola</name>
    <dbReference type="NCBI Taxonomy" id="1172614"/>
    <lineage>
        <taxon>Bacteria</taxon>
        <taxon>Bacillati</taxon>
        <taxon>Bacillota</taxon>
        <taxon>Bacilli</taxon>
        <taxon>Bacillales</taxon>
        <taxon>Paenibacillaceae</taxon>
        <taxon>Paenibacillus</taxon>
    </lineage>
</organism>
<dbReference type="OrthoDB" id="2354281at2"/>